<keyword evidence="1" id="KW-0805">Transcription regulation</keyword>
<gene>
    <name evidence="7" type="ORF">P168DRAFT_304064</name>
</gene>
<proteinExistence type="predicted"/>
<dbReference type="GO" id="GO:0005634">
    <property type="term" value="C:nucleus"/>
    <property type="evidence" value="ECO:0007669"/>
    <property type="project" value="TreeGrafter"/>
</dbReference>
<dbReference type="Pfam" id="PF03902">
    <property type="entry name" value="Gal4_dimer"/>
    <property type="match status" value="1"/>
</dbReference>
<feature type="region of interest" description="Disordered" evidence="5">
    <location>
        <begin position="513"/>
        <end position="532"/>
    </location>
</feature>
<evidence type="ECO:0000313" key="8">
    <source>
        <dbReference type="Proteomes" id="UP000234254"/>
    </source>
</evidence>
<organism evidence="7 8">
    <name type="scientific">Aspergillus campestris (strain IBT 28561)</name>
    <dbReference type="NCBI Taxonomy" id="1392248"/>
    <lineage>
        <taxon>Eukaryota</taxon>
        <taxon>Fungi</taxon>
        <taxon>Dikarya</taxon>
        <taxon>Ascomycota</taxon>
        <taxon>Pezizomycotina</taxon>
        <taxon>Eurotiomycetes</taxon>
        <taxon>Eurotiomycetidae</taxon>
        <taxon>Eurotiales</taxon>
        <taxon>Aspergillaceae</taxon>
        <taxon>Aspergillus</taxon>
        <taxon>Aspergillus subgen. Circumdati</taxon>
    </lineage>
</organism>
<dbReference type="PANTHER" id="PTHR47424">
    <property type="entry name" value="REGULATORY PROTEIN GAL4"/>
    <property type="match status" value="1"/>
</dbReference>
<accession>A0A2I1D524</accession>
<dbReference type="InterPro" id="IPR051127">
    <property type="entry name" value="Fungal_SecMet_Regulators"/>
</dbReference>
<dbReference type="VEuPathDB" id="FungiDB:P168DRAFT_304064"/>
<dbReference type="GO" id="GO:0000435">
    <property type="term" value="P:positive regulation of transcription from RNA polymerase II promoter by galactose"/>
    <property type="evidence" value="ECO:0007669"/>
    <property type="project" value="TreeGrafter"/>
</dbReference>
<evidence type="ECO:0000256" key="2">
    <source>
        <dbReference type="ARBA" id="ARBA00023125"/>
    </source>
</evidence>
<sequence length="568" mass="64163">MWAVCAPRPGMPLRFKGRTHLTAVETRLHVLETALRRLFPGGDMESLTQNLLLDETIDGPETYITSDNLRDSIAFMDGLSSQLSSHGMVNDESISEQPAPRFATGIECQPHSASLVTVEEQTQFVHSYFERYHVLYPLVNEETFRRDLGSQSLQPAFHLLVQSVLAIGAWLTPQVPEGFDIKLFMQAQHQFQTMPITDQVHICIVQALILLSYFAQKQGSAEESDYYIGTALRISIALNLHTNPPISLCELDKEVRRRVWWSVYCAESCSAKMYGRPLLLPDDNLITTLTASSTVFPPQTDDTTIYTGLIQQSSYHRMANKIYRQLLSTPLVTPKDVEEAEQTIDAWHRSSSFCVQVGDRSARPEWHFTARCRQILCDQNLRLLIRRPILLHWFRRSSTAGGPTYQDSAGEARCRAEGLTIARTTINTIADSLSHGRYSRLTLAFTLYAFFHALIVPLIHVKTDPWSPISISCMQDLEKARAALDHLPADSVVLSRYFGAGLRRLFEVAFQANHQKSPSKPPRGERTVGPHTLQERNNNIFGREELALLEVGNLGPSRALDFSEWMHL</sequence>
<keyword evidence="3" id="KW-0804">Transcription</keyword>
<dbReference type="PANTHER" id="PTHR47424:SF3">
    <property type="entry name" value="REGULATORY PROTEIN GAL4"/>
    <property type="match status" value="1"/>
</dbReference>
<dbReference type="Gene3D" id="1.20.5.170">
    <property type="match status" value="1"/>
</dbReference>
<dbReference type="OrthoDB" id="3364175at2759"/>
<dbReference type="Pfam" id="PF04082">
    <property type="entry name" value="Fungal_trans"/>
    <property type="match status" value="1"/>
</dbReference>
<dbReference type="CDD" id="cd14654">
    <property type="entry name" value="ZIP_Gal4"/>
    <property type="match status" value="1"/>
</dbReference>
<evidence type="ECO:0000256" key="4">
    <source>
        <dbReference type="ARBA" id="ARBA00023242"/>
    </source>
</evidence>
<dbReference type="SMART" id="SM00906">
    <property type="entry name" value="Fungal_trans"/>
    <property type="match status" value="1"/>
</dbReference>
<feature type="domain" description="Xylanolytic transcriptional activator regulatory" evidence="6">
    <location>
        <begin position="224"/>
        <end position="296"/>
    </location>
</feature>
<dbReference type="GO" id="GO:0006351">
    <property type="term" value="P:DNA-templated transcription"/>
    <property type="evidence" value="ECO:0007669"/>
    <property type="project" value="InterPro"/>
</dbReference>
<protein>
    <recommendedName>
        <fullName evidence="6">Xylanolytic transcriptional activator regulatory domain-containing protein</fullName>
    </recommendedName>
</protein>
<dbReference type="CDD" id="cd12148">
    <property type="entry name" value="fungal_TF_MHR"/>
    <property type="match status" value="1"/>
</dbReference>
<keyword evidence="8" id="KW-1185">Reference proteome</keyword>
<dbReference type="GO" id="GO:0000981">
    <property type="term" value="F:DNA-binding transcription factor activity, RNA polymerase II-specific"/>
    <property type="evidence" value="ECO:0007669"/>
    <property type="project" value="TreeGrafter"/>
</dbReference>
<dbReference type="EMBL" id="MSFM01000005">
    <property type="protein sequence ID" value="PKY04958.1"/>
    <property type="molecule type" value="Genomic_DNA"/>
</dbReference>
<dbReference type="GeneID" id="36546340"/>
<evidence type="ECO:0000256" key="3">
    <source>
        <dbReference type="ARBA" id="ARBA00023163"/>
    </source>
</evidence>
<dbReference type="GO" id="GO:0000978">
    <property type="term" value="F:RNA polymerase II cis-regulatory region sequence-specific DNA binding"/>
    <property type="evidence" value="ECO:0007669"/>
    <property type="project" value="TreeGrafter"/>
</dbReference>
<evidence type="ECO:0000256" key="1">
    <source>
        <dbReference type="ARBA" id="ARBA00023015"/>
    </source>
</evidence>
<keyword evidence="4" id="KW-0539">Nucleus</keyword>
<dbReference type="Proteomes" id="UP000234254">
    <property type="component" value="Unassembled WGS sequence"/>
</dbReference>
<evidence type="ECO:0000313" key="7">
    <source>
        <dbReference type="EMBL" id="PKY04958.1"/>
    </source>
</evidence>
<dbReference type="AlphaFoldDB" id="A0A2I1D524"/>
<dbReference type="GO" id="GO:0008270">
    <property type="term" value="F:zinc ion binding"/>
    <property type="evidence" value="ECO:0007669"/>
    <property type="project" value="InterPro"/>
</dbReference>
<keyword evidence="2" id="KW-0238">DNA-binding</keyword>
<comment type="caution">
    <text evidence="7">The sequence shown here is derived from an EMBL/GenBank/DDBJ whole genome shotgun (WGS) entry which is preliminary data.</text>
</comment>
<dbReference type="InterPro" id="IPR005600">
    <property type="entry name" value="Gal4_dimer_dom"/>
</dbReference>
<evidence type="ECO:0000259" key="6">
    <source>
        <dbReference type="SMART" id="SM00906"/>
    </source>
</evidence>
<evidence type="ECO:0000256" key="5">
    <source>
        <dbReference type="SAM" id="MobiDB-lite"/>
    </source>
</evidence>
<dbReference type="InterPro" id="IPR007219">
    <property type="entry name" value="XnlR_reg_dom"/>
</dbReference>
<reference evidence="7" key="1">
    <citation type="submission" date="2016-12" db="EMBL/GenBank/DDBJ databases">
        <title>The genomes of Aspergillus section Nigri reveals drivers in fungal speciation.</title>
        <authorList>
            <consortium name="DOE Joint Genome Institute"/>
            <person name="Vesth T.C."/>
            <person name="Nybo J."/>
            <person name="Theobald S."/>
            <person name="Brandl J."/>
            <person name="Frisvad J.C."/>
            <person name="Nielsen K.F."/>
            <person name="Lyhne E.K."/>
            <person name="Kogle M.E."/>
            <person name="Kuo A."/>
            <person name="Riley R."/>
            <person name="Clum A."/>
            <person name="Nolan M."/>
            <person name="Lipzen A."/>
            <person name="Salamov A."/>
            <person name="Henrissat B."/>
            <person name="Wiebenga A."/>
            <person name="De vries R.P."/>
            <person name="Grigoriev I.V."/>
            <person name="Mortensen U.H."/>
            <person name="Andersen M.R."/>
            <person name="Baker S.E."/>
        </authorList>
    </citation>
    <scope>NUCLEOTIDE SEQUENCE</scope>
    <source>
        <strain evidence="7">IBT 28561</strain>
    </source>
</reference>
<dbReference type="RefSeq" id="XP_024693552.1">
    <property type="nucleotide sequence ID" value="XM_024838816.1"/>
</dbReference>
<name>A0A2I1D524_ASPC2</name>